<keyword evidence="1" id="KW-0175">Coiled coil</keyword>
<dbReference type="InterPro" id="IPR029071">
    <property type="entry name" value="Ubiquitin-like_domsf"/>
</dbReference>
<name>A0A0B6XWE5_9EUPU</name>
<dbReference type="AlphaFoldDB" id="A0A0B6XWE5"/>
<evidence type="ECO:0000313" key="3">
    <source>
        <dbReference type="EMBL" id="CEK48372.1"/>
    </source>
</evidence>
<sequence>ITKTLQKSLKQVNETLKKVKHEKENKNRIPEEPAEGKANIVSIRFWLLDDSTLVRRFNGDDKIKNLFKYTAVIGYPKEEFQLISLIDTRIIEEFEE</sequence>
<feature type="non-terminal residue" evidence="3">
    <location>
        <position position="1"/>
    </location>
</feature>
<evidence type="ECO:0000259" key="2">
    <source>
        <dbReference type="PROSITE" id="PS50033"/>
    </source>
</evidence>
<protein>
    <recommendedName>
        <fullName evidence="2">UBX domain-containing protein</fullName>
    </recommendedName>
</protein>
<feature type="coiled-coil region" evidence="1">
    <location>
        <begin position="2"/>
        <end position="29"/>
    </location>
</feature>
<organism evidence="3">
    <name type="scientific">Arion vulgaris</name>
    <dbReference type="NCBI Taxonomy" id="1028688"/>
    <lineage>
        <taxon>Eukaryota</taxon>
        <taxon>Metazoa</taxon>
        <taxon>Spiralia</taxon>
        <taxon>Lophotrochozoa</taxon>
        <taxon>Mollusca</taxon>
        <taxon>Gastropoda</taxon>
        <taxon>Heterobranchia</taxon>
        <taxon>Euthyneura</taxon>
        <taxon>Panpulmonata</taxon>
        <taxon>Eupulmonata</taxon>
        <taxon>Stylommatophora</taxon>
        <taxon>Helicina</taxon>
        <taxon>Arionoidea</taxon>
        <taxon>Arionidae</taxon>
        <taxon>Arion</taxon>
    </lineage>
</organism>
<dbReference type="Gene3D" id="3.10.20.90">
    <property type="entry name" value="Phosphatidylinositol 3-kinase Catalytic Subunit, Chain A, domain 1"/>
    <property type="match status" value="1"/>
</dbReference>
<feature type="non-terminal residue" evidence="3">
    <location>
        <position position="96"/>
    </location>
</feature>
<dbReference type="EMBL" id="HACG01001507">
    <property type="protein sequence ID" value="CEK48372.1"/>
    <property type="molecule type" value="Transcribed_RNA"/>
</dbReference>
<gene>
    <name evidence="3" type="primary">ORF3789</name>
</gene>
<accession>A0A0B6XWE5</accession>
<feature type="domain" description="UBX" evidence="2">
    <location>
        <begin position="36"/>
        <end position="96"/>
    </location>
</feature>
<dbReference type="Pfam" id="PF00789">
    <property type="entry name" value="UBX"/>
    <property type="match status" value="1"/>
</dbReference>
<dbReference type="PROSITE" id="PS50033">
    <property type="entry name" value="UBX"/>
    <property type="match status" value="1"/>
</dbReference>
<dbReference type="InterPro" id="IPR001012">
    <property type="entry name" value="UBX_dom"/>
</dbReference>
<evidence type="ECO:0000256" key="1">
    <source>
        <dbReference type="SAM" id="Coils"/>
    </source>
</evidence>
<dbReference type="SUPFAM" id="SSF54236">
    <property type="entry name" value="Ubiquitin-like"/>
    <property type="match status" value="1"/>
</dbReference>
<proteinExistence type="predicted"/>
<reference evidence="3" key="1">
    <citation type="submission" date="2014-12" db="EMBL/GenBank/DDBJ databases">
        <title>Insight into the proteome of Arion vulgaris.</title>
        <authorList>
            <person name="Aradska J."/>
            <person name="Bulat T."/>
            <person name="Smidak R."/>
            <person name="Sarate P."/>
            <person name="Gangsoo J."/>
            <person name="Sialana F."/>
            <person name="Bilban M."/>
            <person name="Lubec G."/>
        </authorList>
    </citation>
    <scope>NUCLEOTIDE SEQUENCE</scope>
    <source>
        <tissue evidence="3">Skin</tissue>
    </source>
</reference>